<feature type="transmembrane region" description="Helical" evidence="6">
    <location>
        <begin position="60"/>
        <end position="79"/>
    </location>
</feature>
<feature type="transmembrane region" description="Helical" evidence="6">
    <location>
        <begin position="175"/>
        <end position="195"/>
    </location>
</feature>
<evidence type="ECO:0000259" key="7">
    <source>
        <dbReference type="Pfam" id="PF00884"/>
    </source>
</evidence>
<keyword evidence="2" id="KW-1003">Cell membrane</keyword>
<sequence>MRLRFGNYYLLVIWRIVLAYLAYTLCRLLFIVFNHSLLEPMTGGQFFRILSGGLMFDTSAIMYTNILYLFLSFLPLPLIRRESVQKCLKGLYVTVNFLATAINLADTVYFRFTLRRTSSTFFTEFAGDVKFFRILAESVTLYWYIFLAGILFLLLFIYFSGSVKHLCKNGFSARNFYLLQCVALAVTVPLFIIGVRGGTSGAMRPITIGNAGDYTDRAIHTAAVLNTPFSLIRTLGKAEYVYRHDFASYEQMEPVFTPMRNMNGESPVNRNHVIEFDSTAKGKNIVILMLESFGAENMSFMNRNLDKCYTPFLDSLRKEGLFCTNAFANGRKSVDAIPSIYASIPSLISSYAVTPYSTDYTFGLPKILDSLGYYTAFFHGAPNTSMGIRAIARLCGIEHYYGKDEFNDNSKFDGSWGIWDEYFLPYVADMLDTLPQPFMAGIFTLSSHHPFKIPAEWEDRLPEGEVPLQKTIAYADAAVKAFFEKIRNSDWFGNTVFVITPDHSTLWGIYPEYTTTIGNTRIPIIYYAPGFIAPGEYHQTTQQLDIMPTLLGMIGYDKPYFAFGRDLNCDTVRPPFAVNYTEGQFQLVYNDTLLFRNDSELTAVYRLPDDALLENNLLEAPFADSLRQSPSLQRQDEFFKAFVQQYVNRLIDNRLSCDEAL</sequence>
<dbReference type="EMBL" id="JADINB010000090">
    <property type="protein sequence ID" value="MBO8429091.1"/>
    <property type="molecule type" value="Genomic_DNA"/>
</dbReference>
<keyword evidence="5 6" id="KW-0472">Membrane</keyword>
<gene>
    <name evidence="8" type="ORF">IAC68_04055</name>
</gene>
<feature type="domain" description="Sulfatase N-terminal" evidence="7">
    <location>
        <begin position="283"/>
        <end position="556"/>
    </location>
</feature>
<dbReference type="PANTHER" id="PTHR47371">
    <property type="entry name" value="LIPOTEICHOIC ACID SYNTHASE"/>
    <property type="match status" value="1"/>
</dbReference>
<dbReference type="InterPro" id="IPR017850">
    <property type="entry name" value="Alkaline_phosphatase_core_sf"/>
</dbReference>
<dbReference type="AlphaFoldDB" id="A0A9D9DMG4"/>
<proteinExistence type="predicted"/>
<evidence type="ECO:0000313" key="9">
    <source>
        <dbReference type="Proteomes" id="UP000823635"/>
    </source>
</evidence>
<accession>A0A9D9DMG4</accession>
<protein>
    <submittedName>
        <fullName evidence="8">LTA synthase family protein</fullName>
    </submittedName>
</protein>
<evidence type="ECO:0000256" key="5">
    <source>
        <dbReference type="ARBA" id="ARBA00023136"/>
    </source>
</evidence>
<feature type="transmembrane region" description="Helical" evidence="6">
    <location>
        <begin position="91"/>
        <end position="112"/>
    </location>
</feature>
<organism evidence="8 9">
    <name type="scientific">Candidatus Egerieousia excrementavium</name>
    <dbReference type="NCBI Taxonomy" id="2840778"/>
    <lineage>
        <taxon>Bacteria</taxon>
        <taxon>Pseudomonadati</taxon>
        <taxon>Bacteroidota</taxon>
        <taxon>Bacteroidia</taxon>
        <taxon>Bacteroidales</taxon>
        <taxon>Candidatus Egerieousia</taxon>
    </lineage>
</organism>
<dbReference type="GO" id="GO:0005886">
    <property type="term" value="C:plasma membrane"/>
    <property type="evidence" value="ECO:0007669"/>
    <property type="project" value="UniProtKB-SubCell"/>
</dbReference>
<evidence type="ECO:0000256" key="3">
    <source>
        <dbReference type="ARBA" id="ARBA00022692"/>
    </source>
</evidence>
<dbReference type="SUPFAM" id="SSF53649">
    <property type="entry name" value="Alkaline phosphatase-like"/>
    <property type="match status" value="1"/>
</dbReference>
<feature type="transmembrane region" description="Helical" evidence="6">
    <location>
        <begin position="141"/>
        <end position="163"/>
    </location>
</feature>
<evidence type="ECO:0000256" key="4">
    <source>
        <dbReference type="ARBA" id="ARBA00022989"/>
    </source>
</evidence>
<dbReference type="Pfam" id="PF00884">
    <property type="entry name" value="Sulfatase"/>
    <property type="match status" value="1"/>
</dbReference>
<name>A0A9D9DMG4_9BACT</name>
<keyword evidence="3 6" id="KW-0812">Transmembrane</keyword>
<dbReference type="CDD" id="cd16015">
    <property type="entry name" value="LTA_synthase"/>
    <property type="match status" value="1"/>
</dbReference>
<dbReference type="InterPro" id="IPR000917">
    <property type="entry name" value="Sulfatase_N"/>
</dbReference>
<reference evidence="8" key="1">
    <citation type="submission" date="2020-10" db="EMBL/GenBank/DDBJ databases">
        <authorList>
            <person name="Gilroy R."/>
        </authorList>
    </citation>
    <scope>NUCLEOTIDE SEQUENCE</scope>
    <source>
        <strain evidence="8">15467</strain>
    </source>
</reference>
<dbReference type="PANTHER" id="PTHR47371:SF3">
    <property type="entry name" value="PHOSPHOGLYCEROL TRANSFERASE I"/>
    <property type="match status" value="1"/>
</dbReference>
<dbReference type="InterPro" id="IPR050448">
    <property type="entry name" value="OpgB/LTA_synthase_biosynth"/>
</dbReference>
<dbReference type="Gene3D" id="3.40.720.10">
    <property type="entry name" value="Alkaline Phosphatase, subunit A"/>
    <property type="match status" value="1"/>
</dbReference>
<keyword evidence="4 6" id="KW-1133">Transmembrane helix</keyword>
<evidence type="ECO:0000313" key="8">
    <source>
        <dbReference type="EMBL" id="MBO8429091.1"/>
    </source>
</evidence>
<evidence type="ECO:0000256" key="1">
    <source>
        <dbReference type="ARBA" id="ARBA00004651"/>
    </source>
</evidence>
<evidence type="ECO:0000256" key="6">
    <source>
        <dbReference type="SAM" id="Phobius"/>
    </source>
</evidence>
<reference evidence="8" key="2">
    <citation type="journal article" date="2021" name="PeerJ">
        <title>Extensive microbial diversity within the chicken gut microbiome revealed by metagenomics and culture.</title>
        <authorList>
            <person name="Gilroy R."/>
            <person name="Ravi A."/>
            <person name="Getino M."/>
            <person name="Pursley I."/>
            <person name="Horton D.L."/>
            <person name="Alikhan N.F."/>
            <person name="Baker D."/>
            <person name="Gharbi K."/>
            <person name="Hall N."/>
            <person name="Watson M."/>
            <person name="Adriaenssens E.M."/>
            <person name="Foster-Nyarko E."/>
            <person name="Jarju S."/>
            <person name="Secka A."/>
            <person name="Antonio M."/>
            <person name="Oren A."/>
            <person name="Chaudhuri R.R."/>
            <person name="La Ragione R."/>
            <person name="Hildebrand F."/>
            <person name="Pallen M.J."/>
        </authorList>
    </citation>
    <scope>NUCLEOTIDE SEQUENCE</scope>
    <source>
        <strain evidence="8">15467</strain>
    </source>
</reference>
<comment type="subcellular location">
    <subcellularLocation>
        <location evidence="1">Cell membrane</location>
        <topology evidence="1">Multi-pass membrane protein</topology>
    </subcellularLocation>
</comment>
<dbReference type="Proteomes" id="UP000823635">
    <property type="component" value="Unassembled WGS sequence"/>
</dbReference>
<feature type="transmembrane region" description="Helical" evidence="6">
    <location>
        <begin position="12"/>
        <end position="33"/>
    </location>
</feature>
<evidence type="ECO:0000256" key="2">
    <source>
        <dbReference type="ARBA" id="ARBA00022475"/>
    </source>
</evidence>
<comment type="caution">
    <text evidence="8">The sequence shown here is derived from an EMBL/GenBank/DDBJ whole genome shotgun (WGS) entry which is preliminary data.</text>
</comment>